<gene>
    <name evidence="5" type="ORF">A1O1_08928</name>
</gene>
<feature type="transmembrane region" description="Helical" evidence="3">
    <location>
        <begin position="330"/>
        <end position="348"/>
    </location>
</feature>
<organism evidence="5 6">
    <name type="scientific">Capronia coronata CBS 617.96</name>
    <dbReference type="NCBI Taxonomy" id="1182541"/>
    <lineage>
        <taxon>Eukaryota</taxon>
        <taxon>Fungi</taxon>
        <taxon>Dikarya</taxon>
        <taxon>Ascomycota</taxon>
        <taxon>Pezizomycotina</taxon>
        <taxon>Eurotiomycetes</taxon>
        <taxon>Chaetothyriomycetidae</taxon>
        <taxon>Chaetothyriales</taxon>
        <taxon>Herpotrichiellaceae</taxon>
        <taxon>Capronia</taxon>
    </lineage>
</organism>
<dbReference type="AlphaFoldDB" id="W9XDI1"/>
<dbReference type="Gene3D" id="1.20.1250.20">
    <property type="entry name" value="MFS general substrate transporter like domains"/>
    <property type="match status" value="2"/>
</dbReference>
<accession>W9XDI1</accession>
<reference evidence="5 6" key="1">
    <citation type="submission" date="2013-03" db="EMBL/GenBank/DDBJ databases">
        <title>The Genome Sequence of Capronia coronata CBS 617.96.</title>
        <authorList>
            <consortium name="The Broad Institute Genomics Platform"/>
            <person name="Cuomo C."/>
            <person name="de Hoog S."/>
            <person name="Gorbushina A."/>
            <person name="Walker B."/>
            <person name="Young S.K."/>
            <person name="Zeng Q."/>
            <person name="Gargeya S."/>
            <person name="Fitzgerald M."/>
            <person name="Haas B."/>
            <person name="Abouelleil A."/>
            <person name="Allen A.W."/>
            <person name="Alvarado L."/>
            <person name="Arachchi H.M."/>
            <person name="Berlin A.M."/>
            <person name="Chapman S.B."/>
            <person name="Gainer-Dewar J."/>
            <person name="Goldberg J."/>
            <person name="Griggs A."/>
            <person name="Gujja S."/>
            <person name="Hansen M."/>
            <person name="Howarth C."/>
            <person name="Imamovic A."/>
            <person name="Ireland A."/>
            <person name="Larimer J."/>
            <person name="McCowan C."/>
            <person name="Murphy C."/>
            <person name="Pearson M."/>
            <person name="Poon T.W."/>
            <person name="Priest M."/>
            <person name="Roberts A."/>
            <person name="Saif S."/>
            <person name="Shea T."/>
            <person name="Sisk P."/>
            <person name="Sykes S."/>
            <person name="Wortman J."/>
            <person name="Nusbaum C."/>
            <person name="Birren B."/>
        </authorList>
    </citation>
    <scope>NUCLEOTIDE SEQUENCE [LARGE SCALE GENOMIC DNA]</scope>
    <source>
        <strain evidence="5 6">CBS 617.96</strain>
    </source>
</reference>
<evidence type="ECO:0000256" key="3">
    <source>
        <dbReference type="SAM" id="Phobius"/>
    </source>
</evidence>
<dbReference type="PROSITE" id="PS50850">
    <property type="entry name" value="MFS"/>
    <property type="match status" value="1"/>
</dbReference>
<dbReference type="PANTHER" id="PTHR23520:SF5">
    <property type="entry name" value="TRANSPORTER, PUTATIVE (AFU_ORTHOLOGUE AFUA_3G04000)-RELATED"/>
    <property type="match status" value="1"/>
</dbReference>
<dbReference type="InterPro" id="IPR036259">
    <property type="entry name" value="MFS_trans_sf"/>
</dbReference>
<evidence type="ECO:0000256" key="1">
    <source>
        <dbReference type="ARBA" id="ARBA00004141"/>
    </source>
</evidence>
<dbReference type="Proteomes" id="UP000019484">
    <property type="component" value="Unassembled WGS sequence"/>
</dbReference>
<feature type="compositionally biased region" description="Low complexity" evidence="2">
    <location>
        <begin position="507"/>
        <end position="518"/>
    </location>
</feature>
<dbReference type="HOGENOM" id="CLU_025894_2_1_1"/>
<dbReference type="GO" id="GO:0000329">
    <property type="term" value="C:fungal-type vacuole membrane"/>
    <property type="evidence" value="ECO:0007669"/>
    <property type="project" value="TreeGrafter"/>
</dbReference>
<evidence type="ECO:0000313" key="5">
    <source>
        <dbReference type="EMBL" id="EXJ78527.1"/>
    </source>
</evidence>
<dbReference type="STRING" id="1182541.W9XDI1"/>
<keyword evidence="3" id="KW-0812">Transmembrane</keyword>
<feature type="transmembrane region" description="Helical" evidence="3">
    <location>
        <begin position="368"/>
        <end position="390"/>
    </location>
</feature>
<dbReference type="SUPFAM" id="SSF103473">
    <property type="entry name" value="MFS general substrate transporter"/>
    <property type="match status" value="1"/>
</dbReference>
<feature type="domain" description="Major facilitator superfamily (MFS) profile" evidence="4">
    <location>
        <begin position="26"/>
        <end position="468"/>
    </location>
</feature>
<dbReference type="InterPro" id="IPR011701">
    <property type="entry name" value="MFS"/>
</dbReference>
<keyword evidence="3" id="KW-0472">Membrane</keyword>
<keyword evidence="3" id="KW-1133">Transmembrane helix</keyword>
<keyword evidence="6" id="KW-1185">Reference proteome</keyword>
<evidence type="ECO:0000256" key="2">
    <source>
        <dbReference type="SAM" id="MobiDB-lite"/>
    </source>
</evidence>
<feature type="transmembrane region" description="Helical" evidence="3">
    <location>
        <begin position="292"/>
        <end position="310"/>
    </location>
</feature>
<evidence type="ECO:0000259" key="4">
    <source>
        <dbReference type="PROSITE" id="PS50850"/>
    </source>
</evidence>
<dbReference type="GeneID" id="19163774"/>
<feature type="region of interest" description="Disordered" evidence="2">
    <location>
        <begin position="476"/>
        <end position="565"/>
    </location>
</feature>
<dbReference type="OrthoDB" id="10027823at2759"/>
<dbReference type="GO" id="GO:0022857">
    <property type="term" value="F:transmembrane transporter activity"/>
    <property type="evidence" value="ECO:0007669"/>
    <property type="project" value="InterPro"/>
</dbReference>
<feature type="region of interest" description="Disordered" evidence="2">
    <location>
        <begin position="226"/>
        <end position="258"/>
    </location>
</feature>
<feature type="transmembrane region" description="Helical" evidence="3">
    <location>
        <begin position="96"/>
        <end position="125"/>
    </location>
</feature>
<dbReference type="EMBL" id="AMWN01000011">
    <property type="protein sequence ID" value="EXJ78527.1"/>
    <property type="molecule type" value="Genomic_DNA"/>
</dbReference>
<dbReference type="RefSeq" id="XP_007727975.1">
    <property type="nucleotide sequence ID" value="XM_007729785.1"/>
</dbReference>
<comment type="caution">
    <text evidence="5">The sequence shown here is derived from an EMBL/GenBank/DDBJ whole genome shotgun (WGS) entry which is preliminary data.</text>
</comment>
<feature type="compositionally biased region" description="Polar residues" evidence="2">
    <location>
        <begin position="539"/>
        <end position="550"/>
    </location>
</feature>
<feature type="transmembrane region" description="Helical" evidence="3">
    <location>
        <begin position="63"/>
        <end position="84"/>
    </location>
</feature>
<dbReference type="PANTHER" id="PTHR23520">
    <property type="entry name" value="TRANSPORTER, PUTATIVE (AFU_ORTHOLOGUE AFUA_3G04000)-RELATED"/>
    <property type="match status" value="1"/>
</dbReference>
<feature type="transmembrane region" description="Helical" evidence="3">
    <location>
        <begin position="38"/>
        <end position="57"/>
    </location>
</feature>
<sequence>MSALVRPLKWFYHEFGLRSIHETGRDAYLIVLTRTLRMFAYGTNSLIMAIFFSALGYSDHRIGAFMTLTLLGDVFLGTFLTLIADRVGRRKVLMGGSFLMVFSGIIFALFENFWILLLAAVVGVISVTGSDFGPFRSVEESVLSQLTTPSTRADVLSWYVTTSTLGSSIGSEASGRIVHSLQSRDGWTAVDAYHALFWVYTAMGLVNALLVLALTDACELQTTAETYSQVPQDEHDHSNVDLGEHDHEQQPDVDGLTTAPSSPGTWISKIGLWFSTRFAEISAPTRSIMYKLWFLLSVDSLADGMVPYTWTTYYMDTKFTPAKSTLGDILSASYLLGAVGAVFAGPLARKIGLINTMVFTHVPSSSAVLVFPFAPRLWMTAGLLLLRAGLNNMDQAPRAAFIAAVVKPDERTAVMGITSMLRTLAAMAGPSVTGVLAANERFWIAFVVAGICRLAYDFGLYALFVNMKLHQHEDTSKVDELPSGHGHNHRQRQRDEEEELELHSLADSDSLNSGSGSSTLEGDPKSHGAGAGAVGKDSFANTALEVTSQSERLRSRSPDRWSAAE</sequence>
<feature type="transmembrane region" description="Helical" evidence="3">
    <location>
        <begin position="442"/>
        <end position="464"/>
    </location>
</feature>
<proteinExistence type="predicted"/>
<dbReference type="eggNOG" id="ENOG502SISJ">
    <property type="taxonomic scope" value="Eukaryota"/>
</dbReference>
<protein>
    <recommendedName>
        <fullName evidence="4">Major facilitator superfamily (MFS) profile domain-containing protein</fullName>
    </recommendedName>
</protein>
<comment type="subcellular location">
    <subcellularLocation>
        <location evidence="1">Membrane</location>
        <topology evidence="1">Multi-pass membrane protein</topology>
    </subcellularLocation>
</comment>
<feature type="transmembrane region" description="Helical" evidence="3">
    <location>
        <begin position="195"/>
        <end position="214"/>
    </location>
</feature>
<dbReference type="Pfam" id="PF07690">
    <property type="entry name" value="MFS_1"/>
    <property type="match status" value="2"/>
</dbReference>
<feature type="compositionally biased region" description="Basic and acidic residues" evidence="2">
    <location>
        <begin position="232"/>
        <end position="250"/>
    </location>
</feature>
<dbReference type="InterPro" id="IPR020846">
    <property type="entry name" value="MFS_dom"/>
</dbReference>
<evidence type="ECO:0000313" key="6">
    <source>
        <dbReference type="Proteomes" id="UP000019484"/>
    </source>
</evidence>
<name>W9XDI1_9EURO</name>